<evidence type="ECO:0000256" key="8">
    <source>
        <dbReference type="SAM" id="MobiDB-lite"/>
    </source>
</evidence>
<keyword evidence="7" id="KW-0406">Ion transport</keyword>
<accession>A0ABQ8V0S2</accession>
<feature type="transmembrane region" description="Helical" evidence="7">
    <location>
        <begin position="273"/>
        <end position="301"/>
    </location>
</feature>
<comment type="caution">
    <text evidence="9">The sequence shown here is derived from an EMBL/GenBank/DDBJ whole genome shotgun (WGS) entry which is preliminary data.</text>
</comment>
<feature type="transmembrane region" description="Helical" evidence="7">
    <location>
        <begin position="342"/>
        <end position="361"/>
    </location>
</feature>
<dbReference type="PANTHER" id="PTHR11660:SF57">
    <property type="entry name" value="SOLUTE CARRIER FAMILY 40 MEMBER"/>
    <property type="match status" value="1"/>
</dbReference>
<comment type="function">
    <text evidence="7">May be involved in iron transport and iron homeostasis.</text>
</comment>
<evidence type="ECO:0000256" key="7">
    <source>
        <dbReference type="RuleBase" id="RU365065"/>
    </source>
</evidence>
<dbReference type="SUPFAM" id="SSF103473">
    <property type="entry name" value="MFS general substrate transporter"/>
    <property type="match status" value="1"/>
</dbReference>
<feature type="transmembrane region" description="Helical" evidence="7">
    <location>
        <begin position="151"/>
        <end position="175"/>
    </location>
</feature>
<protein>
    <recommendedName>
        <fullName evidence="7">Solute carrier family 40 member</fullName>
    </recommendedName>
</protein>
<feature type="transmembrane region" description="Helical" evidence="7">
    <location>
        <begin position="367"/>
        <end position="386"/>
    </location>
</feature>
<sequence>MKIGKGQMRQEPEPWNVAGKNLPDLLKGTRNRTHPEKTYTPSTVYSIFDQGSILIFGGLAGAQIDIRKRLPLVTVLLAVTVVAIDVCLVVMFVLYGYQGTSPWGWYALLGLLYLVGGVASLAQSTFGVAVKKDWMVVLAGPSEAELSNMNAWLRGIDMCAFIVAPFVVSVLNVAFSSPVTALIVAGWNTFAFIPEMILLVWLYRSVSLPTPANLSSSPPSWRCPDLRRPPGTAVAPSSSNPAPSEGTPLAPALLGSSLRPLWEGWGMYMREPVCLASVAMALLYVTTLSPHTSLVISWLVLMKIDTRVVAAFQGVSSVIGLLSSVLSPFVIRRLNIYRSAGFGLAFQVASLIPGCLLLSFVPNPSTVVVLLFCGTITISRFGLWLFDLSQTQIMQVDVSPDRRGMVNGVEQSLDSLGTILILIVGSIAGTPDKFLIPVWVSMVAVGSALGCYAVWYYKRLPRMHPELSHRPAAAVPRDGPAAETPAVTLA</sequence>
<keyword evidence="5 7" id="KW-1133">Transmembrane helix</keyword>
<proteinExistence type="inferred from homology"/>
<comment type="similarity">
    <text evidence="2 7">Belongs to the ferroportin (FP) (TC 2.A.100) family. SLC40A subfamily.</text>
</comment>
<feature type="transmembrane region" description="Helical" evidence="7">
    <location>
        <begin position="72"/>
        <end position="97"/>
    </location>
</feature>
<dbReference type="InterPro" id="IPR009716">
    <property type="entry name" value="Ferroportin-1"/>
</dbReference>
<feature type="transmembrane region" description="Helical" evidence="7">
    <location>
        <begin position="181"/>
        <end position="203"/>
    </location>
</feature>
<dbReference type="PANTHER" id="PTHR11660">
    <property type="entry name" value="SOLUTE CARRIER FAMILY 40 MEMBER"/>
    <property type="match status" value="1"/>
</dbReference>
<evidence type="ECO:0000313" key="10">
    <source>
        <dbReference type="Proteomes" id="UP001141327"/>
    </source>
</evidence>
<feature type="region of interest" description="Disordered" evidence="8">
    <location>
        <begin position="471"/>
        <end position="490"/>
    </location>
</feature>
<organism evidence="9 10">
    <name type="scientific">Paratrimastix pyriformis</name>
    <dbReference type="NCBI Taxonomy" id="342808"/>
    <lineage>
        <taxon>Eukaryota</taxon>
        <taxon>Metamonada</taxon>
        <taxon>Preaxostyla</taxon>
        <taxon>Paratrimastigidae</taxon>
        <taxon>Paratrimastix</taxon>
    </lineage>
</organism>
<evidence type="ECO:0000256" key="1">
    <source>
        <dbReference type="ARBA" id="ARBA00004141"/>
    </source>
</evidence>
<keyword evidence="4 7" id="KW-0812">Transmembrane</keyword>
<name>A0ABQ8V0S2_9EUKA</name>
<dbReference type="EMBL" id="JAPMOS010000002">
    <property type="protein sequence ID" value="KAJ4462675.1"/>
    <property type="molecule type" value="Genomic_DNA"/>
</dbReference>
<feature type="region of interest" description="Disordered" evidence="8">
    <location>
        <begin position="1"/>
        <end position="37"/>
    </location>
</feature>
<evidence type="ECO:0000256" key="2">
    <source>
        <dbReference type="ARBA" id="ARBA00006279"/>
    </source>
</evidence>
<feature type="transmembrane region" description="Helical" evidence="7">
    <location>
        <begin position="103"/>
        <end position="130"/>
    </location>
</feature>
<comment type="subcellular location">
    <subcellularLocation>
        <location evidence="1 7">Membrane</location>
        <topology evidence="1 7">Multi-pass membrane protein</topology>
    </subcellularLocation>
</comment>
<evidence type="ECO:0000256" key="3">
    <source>
        <dbReference type="ARBA" id="ARBA00022448"/>
    </source>
</evidence>
<feature type="transmembrane region" description="Helical" evidence="7">
    <location>
        <begin position="307"/>
        <end position="330"/>
    </location>
</feature>
<dbReference type="Proteomes" id="UP001141327">
    <property type="component" value="Unassembled WGS sequence"/>
</dbReference>
<dbReference type="InterPro" id="IPR036259">
    <property type="entry name" value="MFS_trans_sf"/>
</dbReference>
<reference evidence="9" key="1">
    <citation type="journal article" date="2022" name="bioRxiv">
        <title>Genomics of Preaxostyla Flagellates Illuminates Evolutionary Transitions and the Path Towards Mitochondrial Loss.</title>
        <authorList>
            <person name="Novak L.V.F."/>
            <person name="Treitli S.C."/>
            <person name="Pyrih J."/>
            <person name="Halakuc P."/>
            <person name="Pipaliya S.V."/>
            <person name="Vacek V."/>
            <person name="Brzon O."/>
            <person name="Soukal P."/>
            <person name="Eme L."/>
            <person name="Dacks J.B."/>
            <person name="Karnkowska A."/>
            <person name="Elias M."/>
            <person name="Hampl V."/>
        </authorList>
    </citation>
    <scope>NUCLEOTIDE SEQUENCE</scope>
    <source>
        <strain evidence="9">RCP-MX</strain>
    </source>
</reference>
<evidence type="ECO:0000313" key="9">
    <source>
        <dbReference type="EMBL" id="KAJ4462675.1"/>
    </source>
</evidence>
<gene>
    <name evidence="9" type="ORF">PAPYR_682</name>
</gene>
<keyword evidence="10" id="KW-1185">Reference proteome</keyword>
<keyword evidence="3 7" id="KW-0813">Transport</keyword>
<keyword evidence="6 7" id="KW-0472">Membrane</keyword>
<feature type="transmembrane region" description="Helical" evidence="7">
    <location>
        <begin position="436"/>
        <end position="457"/>
    </location>
</feature>
<evidence type="ECO:0000256" key="4">
    <source>
        <dbReference type="ARBA" id="ARBA00022692"/>
    </source>
</evidence>
<feature type="transmembrane region" description="Helical" evidence="7">
    <location>
        <begin position="412"/>
        <end position="430"/>
    </location>
</feature>
<evidence type="ECO:0000256" key="6">
    <source>
        <dbReference type="ARBA" id="ARBA00023136"/>
    </source>
</evidence>
<dbReference type="Pfam" id="PF06963">
    <property type="entry name" value="FPN1"/>
    <property type="match status" value="1"/>
</dbReference>
<evidence type="ECO:0000256" key="5">
    <source>
        <dbReference type="ARBA" id="ARBA00022989"/>
    </source>
</evidence>